<keyword evidence="3" id="KW-1185">Reference proteome</keyword>
<gene>
    <name evidence="2" type="ORF">COCCADRAFT_32822</name>
</gene>
<evidence type="ECO:0000313" key="2">
    <source>
        <dbReference type="EMBL" id="EUC38141.1"/>
    </source>
</evidence>
<dbReference type="EMBL" id="KI964545">
    <property type="protein sequence ID" value="EUC38141.1"/>
    <property type="molecule type" value="Genomic_DNA"/>
</dbReference>
<protein>
    <submittedName>
        <fullName evidence="2">Uncharacterized protein</fullName>
    </submittedName>
</protein>
<feature type="region of interest" description="Disordered" evidence="1">
    <location>
        <begin position="62"/>
        <end position="81"/>
    </location>
</feature>
<dbReference type="KEGG" id="bze:COCCADRAFT_32822"/>
<sequence>MHSRIGVHTSRASLTPAVLTLQHPTIFSTTGNDIATAEICEATAGSAGIPWLKTLLTEVRERASTSTGAPTTLKAAGATER</sequence>
<dbReference type="GeneID" id="19147339"/>
<dbReference type="RefSeq" id="XP_007707613.1">
    <property type="nucleotide sequence ID" value="XM_007709423.1"/>
</dbReference>
<evidence type="ECO:0000256" key="1">
    <source>
        <dbReference type="SAM" id="MobiDB-lite"/>
    </source>
</evidence>
<evidence type="ECO:0000313" key="3">
    <source>
        <dbReference type="Proteomes" id="UP000053841"/>
    </source>
</evidence>
<dbReference type="AlphaFoldDB" id="W6Z369"/>
<proteinExistence type="predicted"/>
<organism evidence="2 3">
    <name type="scientific">Cochliobolus carbonum (strain 26-R-13)</name>
    <name type="common">Maize leaf spot fungus</name>
    <name type="synonym">Bipolaris zeicola</name>
    <dbReference type="NCBI Taxonomy" id="930089"/>
    <lineage>
        <taxon>Eukaryota</taxon>
        <taxon>Fungi</taxon>
        <taxon>Dikarya</taxon>
        <taxon>Ascomycota</taxon>
        <taxon>Pezizomycotina</taxon>
        <taxon>Dothideomycetes</taxon>
        <taxon>Pleosporomycetidae</taxon>
        <taxon>Pleosporales</taxon>
        <taxon>Pleosporineae</taxon>
        <taxon>Pleosporaceae</taxon>
        <taxon>Bipolaris</taxon>
    </lineage>
</organism>
<name>W6Z369_COCC2</name>
<dbReference type="OrthoDB" id="3691507at2759"/>
<dbReference type="Proteomes" id="UP000053841">
    <property type="component" value="Unassembled WGS sequence"/>
</dbReference>
<reference evidence="2 3" key="1">
    <citation type="journal article" date="2013" name="PLoS Genet.">
        <title>Comparative genome structure, secondary metabolite, and effector coding capacity across Cochliobolus pathogens.</title>
        <authorList>
            <person name="Condon B.J."/>
            <person name="Leng Y."/>
            <person name="Wu D."/>
            <person name="Bushley K.E."/>
            <person name="Ohm R.A."/>
            <person name="Otillar R."/>
            <person name="Martin J."/>
            <person name="Schackwitz W."/>
            <person name="Grimwood J."/>
            <person name="MohdZainudin N."/>
            <person name="Xue C."/>
            <person name="Wang R."/>
            <person name="Manning V.A."/>
            <person name="Dhillon B."/>
            <person name="Tu Z.J."/>
            <person name="Steffenson B.J."/>
            <person name="Salamov A."/>
            <person name="Sun H."/>
            <person name="Lowry S."/>
            <person name="LaButti K."/>
            <person name="Han J."/>
            <person name="Copeland A."/>
            <person name="Lindquist E."/>
            <person name="Barry K."/>
            <person name="Schmutz J."/>
            <person name="Baker S.E."/>
            <person name="Ciuffetti L.M."/>
            <person name="Grigoriev I.V."/>
            <person name="Zhong S."/>
            <person name="Turgeon B.G."/>
        </authorList>
    </citation>
    <scope>NUCLEOTIDE SEQUENCE [LARGE SCALE GENOMIC DNA]</scope>
    <source>
        <strain evidence="2 3">26-R-13</strain>
    </source>
</reference>
<dbReference type="HOGENOM" id="CLU_2573561_0_0_1"/>
<accession>W6Z369</accession>